<evidence type="ECO:0000259" key="1">
    <source>
        <dbReference type="Pfam" id="PF08386"/>
    </source>
</evidence>
<dbReference type="Proteomes" id="UP000006643">
    <property type="component" value="Unassembled WGS sequence"/>
</dbReference>
<feature type="domain" description="Peptidase S33 tripeptidyl aminopeptidase-like C-terminal" evidence="1">
    <location>
        <begin position="170"/>
        <end position="225"/>
    </location>
</feature>
<dbReference type="Pfam" id="PF08386">
    <property type="entry name" value="Abhydrolase_4"/>
    <property type="match status" value="1"/>
</dbReference>
<dbReference type="KEGG" id="pif:PITG_15351"/>
<dbReference type="OrthoDB" id="101823at2759"/>
<protein>
    <recommendedName>
        <fullName evidence="1">Peptidase S33 tripeptidyl aminopeptidase-like C-terminal domain-containing protein</fullName>
    </recommendedName>
</protein>
<dbReference type="STRING" id="403677.D0NQH7"/>
<dbReference type="OMA" id="ANEDTHF"/>
<accession>D0NQH7</accession>
<name>D0NQH7_PHYIT</name>
<keyword evidence="3" id="KW-1185">Reference proteome</keyword>
<proteinExistence type="predicted"/>
<dbReference type="HOGENOM" id="CLU_080302_0_0_1"/>
<evidence type="ECO:0000313" key="3">
    <source>
        <dbReference type="Proteomes" id="UP000006643"/>
    </source>
</evidence>
<reference evidence="3" key="1">
    <citation type="journal article" date="2009" name="Nature">
        <title>Genome sequence and analysis of the Irish potato famine pathogen Phytophthora infestans.</title>
        <authorList>
            <consortium name="The Broad Institute Genome Sequencing Platform"/>
            <person name="Haas B.J."/>
            <person name="Kamoun S."/>
            <person name="Zody M.C."/>
            <person name="Jiang R.H."/>
            <person name="Handsaker R.E."/>
            <person name="Cano L.M."/>
            <person name="Grabherr M."/>
            <person name="Kodira C.D."/>
            <person name="Raffaele S."/>
            <person name="Torto-Alalibo T."/>
            <person name="Bozkurt T.O."/>
            <person name="Ah-Fong A.M."/>
            <person name="Alvarado L."/>
            <person name="Anderson V.L."/>
            <person name="Armstrong M.R."/>
            <person name="Avrova A."/>
            <person name="Baxter L."/>
            <person name="Beynon J."/>
            <person name="Boevink P.C."/>
            <person name="Bollmann S.R."/>
            <person name="Bos J.I."/>
            <person name="Bulone V."/>
            <person name="Cai G."/>
            <person name="Cakir C."/>
            <person name="Carrington J.C."/>
            <person name="Chawner M."/>
            <person name="Conti L."/>
            <person name="Costanzo S."/>
            <person name="Ewan R."/>
            <person name="Fahlgren N."/>
            <person name="Fischbach M.A."/>
            <person name="Fugelstad J."/>
            <person name="Gilroy E.M."/>
            <person name="Gnerre S."/>
            <person name="Green P.J."/>
            <person name="Grenville-Briggs L.J."/>
            <person name="Griffith J."/>
            <person name="Grunwald N.J."/>
            <person name="Horn K."/>
            <person name="Horner N.R."/>
            <person name="Hu C.H."/>
            <person name="Huitema E."/>
            <person name="Jeong D.H."/>
            <person name="Jones A.M."/>
            <person name="Jones J.D."/>
            <person name="Jones R.W."/>
            <person name="Karlsson E.K."/>
            <person name="Kunjeti S.G."/>
            <person name="Lamour K."/>
            <person name="Liu Z."/>
            <person name="Ma L."/>
            <person name="Maclean D."/>
            <person name="Chibucos M.C."/>
            <person name="McDonald H."/>
            <person name="McWalters J."/>
            <person name="Meijer H.J."/>
            <person name="Morgan W."/>
            <person name="Morris P.F."/>
            <person name="Munro C.A."/>
            <person name="O'Neill K."/>
            <person name="Ospina-Giraldo M."/>
            <person name="Pinzon A."/>
            <person name="Pritchard L."/>
            <person name="Ramsahoye B."/>
            <person name="Ren Q."/>
            <person name="Restrepo S."/>
            <person name="Roy S."/>
            <person name="Sadanandom A."/>
            <person name="Savidor A."/>
            <person name="Schornack S."/>
            <person name="Schwartz D.C."/>
            <person name="Schumann U.D."/>
            <person name="Schwessinger B."/>
            <person name="Seyer L."/>
            <person name="Sharpe T."/>
            <person name="Silvar C."/>
            <person name="Song J."/>
            <person name="Studholme D.J."/>
            <person name="Sykes S."/>
            <person name="Thines M."/>
            <person name="van de Vondervoort P.J."/>
            <person name="Phuntumart V."/>
            <person name="Wawra S."/>
            <person name="Weide R."/>
            <person name="Win J."/>
            <person name="Young C."/>
            <person name="Zhou S."/>
            <person name="Fry W."/>
            <person name="Meyers B.C."/>
            <person name="van West P."/>
            <person name="Ristaino J."/>
            <person name="Govers F."/>
            <person name="Birch P.R."/>
            <person name="Whisson S.C."/>
            <person name="Judelson H.S."/>
            <person name="Nusbaum C."/>
        </authorList>
    </citation>
    <scope>NUCLEOTIDE SEQUENCE [LARGE SCALE GENOMIC DNA]</scope>
    <source>
        <strain evidence="3">T30-4</strain>
    </source>
</reference>
<dbReference type="EMBL" id="DS028152">
    <property type="protein sequence ID" value="EEY62909.1"/>
    <property type="molecule type" value="Genomic_DNA"/>
</dbReference>
<dbReference type="RefSeq" id="XP_002898784.1">
    <property type="nucleotide sequence ID" value="XM_002898738.1"/>
</dbReference>
<organism evidence="2 3">
    <name type="scientific">Phytophthora infestans (strain T30-4)</name>
    <name type="common">Potato late blight agent</name>
    <dbReference type="NCBI Taxonomy" id="403677"/>
    <lineage>
        <taxon>Eukaryota</taxon>
        <taxon>Sar</taxon>
        <taxon>Stramenopiles</taxon>
        <taxon>Oomycota</taxon>
        <taxon>Peronosporomycetes</taxon>
        <taxon>Peronosporales</taxon>
        <taxon>Peronosporaceae</taxon>
        <taxon>Phytophthora</taxon>
    </lineage>
</organism>
<dbReference type="VEuPathDB" id="FungiDB:PITG_15351"/>
<dbReference type="InterPro" id="IPR013595">
    <property type="entry name" value="Pept_S33_TAP-like_C"/>
</dbReference>
<dbReference type="AlphaFoldDB" id="D0NQH7"/>
<dbReference type="InParanoid" id="D0NQH7"/>
<evidence type="ECO:0000313" key="2">
    <source>
        <dbReference type="EMBL" id="EEY62909.1"/>
    </source>
</evidence>
<sequence length="247" mass="27090">MNVWLLQGGPGASSTDLESTMVTLHSELNGTTNVYTMDHRDLVTALSDSGVRTLIPPLVYRRQRCAPDDLDVLNNFFSAITYSEKTTAQDSAYTSTLLQSLIVYSEMMETPLPSMSELKDRFTNVKMSSGSGVYETLPQYCAFSKDKSASCEEINVGNYESDGIVYKRDQYWNKTATIPNQASVLVLSGKLDPQTPHKNAASLFKYLQGTNKEMVAFDFATHGTNVSTQMVAGNPLGEACGMKELAS</sequence>
<gene>
    <name evidence="2" type="ORF">PITG_15351</name>
</gene>
<dbReference type="GeneID" id="9479634"/>